<dbReference type="FunFam" id="1.10.630.10:FF:000036">
    <property type="entry name" value="CYtochrome P450 family"/>
    <property type="match status" value="1"/>
</dbReference>
<dbReference type="GO" id="GO:0006805">
    <property type="term" value="P:xenobiotic metabolic process"/>
    <property type="evidence" value="ECO:0007669"/>
    <property type="project" value="TreeGrafter"/>
</dbReference>
<keyword evidence="4 8" id="KW-0560">Oxidoreductase</keyword>
<dbReference type="Gene3D" id="1.10.630.10">
    <property type="entry name" value="Cytochrome P450"/>
    <property type="match status" value="1"/>
</dbReference>
<evidence type="ECO:0000256" key="6">
    <source>
        <dbReference type="ARBA" id="ARBA00023033"/>
    </source>
</evidence>
<comment type="caution">
    <text evidence="9">The sequence shown here is derived from an EMBL/GenBank/DDBJ whole genome shotgun (WGS) entry which is preliminary data.</text>
</comment>
<reference evidence="9 10" key="1">
    <citation type="journal article" date="2017" name="Curr. Biol.">
        <title>Genome architecture and evolution of a unichromosomal asexual nematode.</title>
        <authorList>
            <person name="Fradin H."/>
            <person name="Zegar C."/>
            <person name="Gutwein M."/>
            <person name="Lucas J."/>
            <person name="Kovtun M."/>
            <person name="Corcoran D."/>
            <person name="Baugh L.R."/>
            <person name="Kiontke K."/>
            <person name="Gunsalus K."/>
            <person name="Fitch D.H."/>
            <person name="Piano F."/>
        </authorList>
    </citation>
    <scope>NUCLEOTIDE SEQUENCE [LARGE SCALE GENOMIC DNA]</scope>
    <source>
        <strain evidence="9">PF1309</strain>
    </source>
</reference>
<dbReference type="GO" id="GO:0020037">
    <property type="term" value="F:heme binding"/>
    <property type="evidence" value="ECO:0007669"/>
    <property type="project" value="InterPro"/>
</dbReference>
<accession>A0A2A2JFG8</accession>
<evidence type="ECO:0000313" key="9">
    <source>
        <dbReference type="EMBL" id="PAV60351.1"/>
    </source>
</evidence>
<evidence type="ECO:0000256" key="8">
    <source>
        <dbReference type="RuleBase" id="RU000461"/>
    </source>
</evidence>
<proteinExistence type="inferred from homology"/>
<dbReference type="InterPro" id="IPR001128">
    <property type="entry name" value="Cyt_P450"/>
</dbReference>
<evidence type="ECO:0000256" key="5">
    <source>
        <dbReference type="ARBA" id="ARBA00023004"/>
    </source>
</evidence>
<evidence type="ECO:0000313" key="10">
    <source>
        <dbReference type="Proteomes" id="UP000218231"/>
    </source>
</evidence>
<gene>
    <name evidence="9" type="ORF">WR25_07828</name>
</gene>
<evidence type="ECO:0000256" key="2">
    <source>
        <dbReference type="ARBA" id="ARBA00010617"/>
    </source>
</evidence>
<evidence type="ECO:0000256" key="4">
    <source>
        <dbReference type="ARBA" id="ARBA00023002"/>
    </source>
</evidence>
<sequence length="493" mass="56961">MILFSIFLCLIIYFIIKHILEVRKYPPGPISIPVLGNLFQLAYYIKKTGSPLGAFKLIKEQHGPIFTIWLGPYPAILICDYELAVEAMVKKGANFVDRWNPPNVDVLRKGHGLMFSNGDYWVEQRRFTLHTLRNLGVSRNIMERRILDEFHMRFENVKSDDAIFINEVFELITANIINRILFSYGFDEKNLDKFYSLKKRMDYQLDNANLLEACVPEFAQKFSYFKKRSEKMMEPFFDVKNFLQDQIVERMEEIKNGTHEVGEEPSDFVDAYLMEIQKMKDNHIESSFSLEALVMAVFDLYFAGQETTAATLAWAVCYFLNHPDVVERVRNELRDVTGGNRDLSQNDKLKTPYFNATIHEIQRLANIVTINLFRRAAEDVEIGGVTIRKGQAVTAQIGNILSDERYFADPDKFNPDRYLSDEKLENQTIPFGIGKRACLGESLAKAELYLIIGNLVQRYKIEAVDKTPSENPLNASSAARKPEKFYIRLNEIK</sequence>
<dbReference type="PROSITE" id="PS00086">
    <property type="entry name" value="CYTOCHROME_P450"/>
    <property type="match status" value="1"/>
</dbReference>
<dbReference type="EMBL" id="LIAE01010472">
    <property type="protein sequence ID" value="PAV60351.1"/>
    <property type="molecule type" value="Genomic_DNA"/>
</dbReference>
<dbReference type="PRINTS" id="PR00385">
    <property type="entry name" value="P450"/>
</dbReference>
<dbReference type="GO" id="GO:0006082">
    <property type="term" value="P:organic acid metabolic process"/>
    <property type="evidence" value="ECO:0007669"/>
    <property type="project" value="TreeGrafter"/>
</dbReference>
<dbReference type="AlphaFoldDB" id="A0A2A2JFG8"/>
<dbReference type="PANTHER" id="PTHR24300">
    <property type="entry name" value="CYTOCHROME P450 508A4-RELATED"/>
    <property type="match status" value="1"/>
</dbReference>
<dbReference type="SUPFAM" id="SSF48264">
    <property type="entry name" value="Cytochrome P450"/>
    <property type="match status" value="1"/>
</dbReference>
<dbReference type="GO" id="GO:0005506">
    <property type="term" value="F:iron ion binding"/>
    <property type="evidence" value="ECO:0007669"/>
    <property type="project" value="InterPro"/>
</dbReference>
<dbReference type="PRINTS" id="PR00463">
    <property type="entry name" value="EP450I"/>
</dbReference>
<dbReference type="CDD" id="cd20617">
    <property type="entry name" value="CYP1_2-like"/>
    <property type="match status" value="1"/>
</dbReference>
<dbReference type="InterPro" id="IPR050182">
    <property type="entry name" value="Cytochrome_P450_fam2"/>
</dbReference>
<dbReference type="STRING" id="2018661.A0A2A2JFG8"/>
<keyword evidence="5 7" id="KW-0408">Iron</keyword>
<dbReference type="InterPro" id="IPR036396">
    <property type="entry name" value="Cyt_P450_sf"/>
</dbReference>
<keyword evidence="3 7" id="KW-0479">Metal-binding</keyword>
<dbReference type="GO" id="GO:0005737">
    <property type="term" value="C:cytoplasm"/>
    <property type="evidence" value="ECO:0007669"/>
    <property type="project" value="TreeGrafter"/>
</dbReference>
<protein>
    <recommendedName>
        <fullName evidence="11">Cytochrome P450</fullName>
    </recommendedName>
</protein>
<dbReference type="Proteomes" id="UP000218231">
    <property type="component" value="Unassembled WGS sequence"/>
</dbReference>
<organism evidence="9 10">
    <name type="scientific">Diploscapter pachys</name>
    <dbReference type="NCBI Taxonomy" id="2018661"/>
    <lineage>
        <taxon>Eukaryota</taxon>
        <taxon>Metazoa</taxon>
        <taxon>Ecdysozoa</taxon>
        <taxon>Nematoda</taxon>
        <taxon>Chromadorea</taxon>
        <taxon>Rhabditida</taxon>
        <taxon>Rhabditina</taxon>
        <taxon>Rhabditomorpha</taxon>
        <taxon>Rhabditoidea</taxon>
        <taxon>Rhabditidae</taxon>
        <taxon>Diploscapter</taxon>
    </lineage>
</organism>
<dbReference type="PANTHER" id="PTHR24300:SF375">
    <property type="entry name" value="CYTOCHROME P450 FAMILY"/>
    <property type="match status" value="1"/>
</dbReference>
<evidence type="ECO:0008006" key="11">
    <source>
        <dbReference type="Google" id="ProtNLM"/>
    </source>
</evidence>
<keyword evidence="7 8" id="KW-0349">Heme</keyword>
<evidence type="ECO:0000256" key="7">
    <source>
        <dbReference type="PIRSR" id="PIRSR602401-1"/>
    </source>
</evidence>
<feature type="binding site" description="axial binding residue" evidence="7">
    <location>
        <position position="438"/>
    </location>
    <ligand>
        <name>heme</name>
        <dbReference type="ChEBI" id="CHEBI:30413"/>
    </ligand>
    <ligandPart>
        <name>Fe</name>
        <dbReference type="ChEBI" id="CHEBI:18248"/>
    </ligandPart>
</feature>
<evidence type="ECO:0000256" key="1">
    <source>
        <dbReference type="ARBA" id="ARBA00001971"/>
    </source>
</evidence>
<name>A0A2A2JFG8_9BILA</name>
<dbReference type="OrthoDB" id="2789670at2759"/>
<dbReference type="Pfam" id="PF00067">
    <property type="entry name" value="p450"/>
    <property type="match status" value="1"/>
</dbReference>
<keyword evidence="6 8" id="KW-0503">Monooxygenase</keyword>
<dbReference type="InterPro" id="IPR017972">
    <property type="entry name" value="Cyt_P450_CS"/>
</dbReference>
<keyword evidence="10" id="KW-1185">Reference proteome</keyword>
<comment type="cofactor">
    <cofactor evidence="1 7">
        <name>heme</name>
        <dbReference type="ChEBI" id="CHEBI:30413"/>
    </cofactor>
</comment>
<evidence type="ECO:0000256" key="3">
    <source>
        <dbReference type="ARBA" id="ARBA00022723"/>
    </source>
</evidence>
<comment type="similarity">
    <text evidence="2 8">Belongs to the cytochrome P450 family.</text>
</comment>
<dbReference type="InterPro" id="IPR002401">
    <property type="entry name" value="Cyt_P450_E_grp-I"/>
</dbReference>
<dbReference type="GO" id="GO:0016712">
    <property type="term" value="F:oxidoreductase activity, acting on paired donors, with incorporation or reduction of molecular oxygen, reduced flavin or flavoprotein as one donor, and incorporation of one atom of oxygen"/>
    <property type="evidence" value="ECO:0007669"/>
    <property type="project" value="TreeGrafter"/>
</dbReference>